<dbReference type="Proteomes" id="UP000054097">
    <property type="component" value="Unassembled WGS sequence"/>
</dbReference>
<dbReference type="InterPro" id="IPR013218">
    <property type="entry name" value="Dsn1/Mis13"/>
</dbReference>
<gene>
    <name evidence="2" type="ORF">M408DRAFT_252201</name>
</gene>
<feature type="region of interest" description="Disordered" evidence="1">
    <location>
        <begin position="79"/>
        <end position="115"/>
    </location>
</feature>
<reference evidence="2 3" key="1">
    <citation type="submission" date="2014-04" db="EMBL/GenBank/DDBJ databases">
        <authorList>
            <consortium name="DOE Joint Genome Institute"/>
            <person name="Kuo A."/>
            <person name="Zuccaro A."/>
            <person name="Kohler A."/>
            <person name="Nagy L.G."/>
            <person name="Floudas D."/>
            <person name="Copeland A."/>
            <person name="Barry K.W."/>
            <person name="Cichocki N."/>
            <person name="Veneault-Fourrey C."/>
            <person name="LaButti K."/>
            <person name="Lindquist E.A."/>
            <person name="Lipzen A."/>
            <person name="Lundell T."/>
            <person name="Morin E."/>
            <person name="Murat C."/>
            <person name="Sun H."/>
            <person name="Tunlid A."/>
            <person name="Henrissat B."/>
            <person name="Grigoriev I.V."/>
            <person name="Hibbett D.S."/>
            <person name="Martin F."/>
            <person name="Nordberg H.P."/>
            <person name="Cantor M.N."/>
            <person name="Hua S.X."/>
        </authorList>
    </citation>
    <scope>NUCLEOTIDE SEQUENCE [LARGE SCALE GENOMIC DNA]</scope>
    <source>
        <strain evidence="2 3">MAFF 305830</strain>
    </source>
</reference>
<evidence type="ECO:0000313" key="2">
    <source>
        <dbReference type="EMBL" id="KIM23604.1"/>
    </source>
</evidence>
<dbReference type="GO" id="GO:0051301">
    <property type="term" value="P:cell division"/>
    <property type="evidence" value="ECO:0007669"/>
    <property type="project" value="InterPro"/>
</dbReference>
<dbReference type="PANTHER" id="PTHR14778">
    <property type="entry name" value="KINETOCHORE-ASSOCIATED PROTEIN DSN1 HOMOLOG"/>
    <property type="match status" value="1"/>
</dbReference>
<sequence length="484" mass="52303">MHAELSALKSREIADISQSIASLPHMTFGKRPLKLKPKASKPPSSVSNNTNNATTTQSAAGGLSIPKASKTIADKTLASTHQNLSKQKAAARRSSFGQRGKRAKGSFEQGESVMPHESVPSHLLYRHIDVDLPEPHRARHLLVWCARRAAAPAPADNAKGKSKAKKGLSDADSALVVSVQDRIVRQLMDLTIDIPLYDVSGSHASKLKGAKEDSLAEDPVNVRNREHKERLAKAEERARDEDAMWSKVIQDYNSLQSTVLSTLPDTSLSEPANPKSRRASQHGPKSQQQIFDVRLTELDDKWRKVDAELEAYRMESEKGSELDASLAKRCKQLPLKLDALRQSLARSTAFTEQAKEFIDNLFVSINPQSQPSPLPPLSSTASGEGNKPLSNLFSKLAIAGPTTAAAAASNANGDAADLFRVFSQNDTGEVGRYDTVMDERRVTTAVQPATPRRMPGTPRRGPAVGNETPLRGGGAIGGSALKRG</sequence>
<protein>
    <submittedName>
        <fullName evidence="2">Uncharacterized protein</fullName>
    </submittedName>
</protein>
<dbReference type="AlphaFoldDB" id="A0A0C3AUC8"/>
<dbReference type="GO" id="GO:0007059">
    <property type="term" value="P:chromosome segregation"/>
    <property type="evidence" value="ECO:0007669"/>
    <property type="project" value="InterPro"/>
</dbReference>
<proteinExistence type="predicted"/>
<feature type="region of interest" description="Disordered" evidence="1">
    <location>
        <begin position="263"/>
        <end position="289"/>
    </location>
</feature>
<evidence type="ECO:0000256" key="1">
    <source>
        <dbReference type="SAM" id="MobiDB-lite"/>
    </source>
</evidence>
<reference evidence="3" key="2">
    <citation type="submission" date="2015-01" db="EMBL/GenBank/DDBJ databases">
        <title>Evolutionary Origins and Diversification of the Mycorrhizal Mutualists.</title>
        <authorList>
            <consortium name="DOE Joint Genome Institute"/>
            <consortium name="Mycorrhizal Genomics Consortium"/>
            <person name="Kohler A."/>
            <person name="Kuo A."/>
            <person name="Nagy L.G."/>
            <person name="Floudas D."/>
            <person name="Copeland A."/>
            <person name="Barry K.W."/>
            <person name="Cichocki N."/>
            <person name="Veneault-Fourrey C."/>
            <person name="LaButti K."/>
            <person name="Lindquist E.A."/>
            <person name="Lipzen A."/>
            <person name="Lundell T."/>
            <person name="Morin E."/>
            <person name="Murat C."/>
            <person name="Riley R."/>
            <person name="Ohm R."/>
            <person name="Sun H."/>
            <person name="Tunlid A."/>
            <person name="Henrissat B."/>
            <person name="Grigoriev I.V."/>
            <person name="Hibbett D.S."/>
            <person name="Martin F."/>
        </authorList>
    </citation>
    <scope>NUCLEOTIDE SEQUENCE [LARGE SCALE GENOMIC DNA]</scope>
    <source>
        <strain evidence="3">MAFF 305830</strain>
    </source>
</reference>
<dbReference type="HOGENOM" id="CLU_044387_0_0_1"/>
<dbReference type="GO" id="GO:0000444">
    <property type="term" value="C:MIS12/MIND type complex"/>
    <property type="evidence" value="ECO:0007669"/>
    <property type="project" value="InterPro"/>
</dbReference>
<dbReference type="OrthoDB" id="3364649at2759"/>
<organism evidence="2 3">
    <name type="scientific">Serendipita vermifera MAFF 305830</name>
    <dbReference type="NCBI Taxonomy" id="933852"/>
    <lineage>
        <taxon>Eukaryota</taxon>
        <taxon>Fungi</taxon>
        <taxon>Dikarya</taxon>
        <taxon>Basidiomycota</taxon>
        <taxon>Agaricomycotina</taxon>
        <taxon>Agaricomycetes</taxon>
        <taxon>Sebacinales</taxon>
        <taxon>Serendipitaceae</taxon>
        <taxon>Serendipita</taxon>
    </lineage>
</organism>
<dbReference type="Pfam" id="PF08202">
    <property type="entry name" value="MIS13"/>
    <property type="match status" value="1"/>
</dbReference>
<accession>A0A0C3AUC8</accession>
<feature type="region of interest" description="Disordered" evidence="1">
    <location>
        <begin position="27"/>
        <end position="65"/>
    </location>
</feature>
<keyword evidence="3" id="KW-1185">Reference proteome</keyword>
<dbReference type="PANTHER" id="PTHR14778:SF2">
    <property type="entry name" value="KINETOCHORE-ASSOCIATED PROTEIN DSN1 HOMOLOG"/>
    <property type="match status" value="1"/>
</dbReference>
<dbReference type="STRING" id="933852.A0A0C3AUC8"/>
<feature type="compositionally biased region" description="Low complexity" evidence="1">
    <location>
        <begin position="41"/>
        <end position="60"/>
    </location>
</feature>
<dbReference type="EMBL" id="KN824334">
    <property type="protein sequence ID" value="KIM23604.1"/>
    <property type="molecule type" value="Genomic_DNA"/>
</dbReference>
<evidence type="ECO:0000313" key="3">
    <source>
        <dbReference type="Proteomes" id="UP000054097"/>
    </source>
</evidence>
<feature type="region of interest" description="Disordered" evidence="1">
    <location>
        <begin position="448"/>
        <end position="484"/>
    </location>
</feature>
<feature type="compositionally biased region" description="Low complexity" evidence="1">
    <location>
        <begin position="448"/>
        <end position="463"/>
    </location>
</feature>
<name>A0A0C3AUC8_SERVB</name>